<name>A0A5J4V8Q0_9EUKA</name>
<dbReference type="EMBL" id="SNRW01008897">
    <property type="protein sequence ID" value="KAA6378821.1"/>
    <property type="molecule type" value="Genomic_DNA"/>
</dbReference>
<keyword evidence="1" id="KW-0472">Membrane</keyword>
<evidence type="ECO:0000313" key="2">
    <source>
        <dbReference type="EMBL" id="KAA6378821.1"/>
    </source>
</evidence>
<keyword evidence="1" id="KW-1133">Transmembrane helix</keyword>
<accession>A0A5J4V8Q0</accession>
<proteinExistence type="predicted"/>
<evidence type="ECO:0000256" key="1">
    <source>
        <dbReference type="SAM" id="Phobius"/>
    </source>
</evidence>
<organism evidence="2 3">
    <name type="scientific">Streblomastix strix</name>
    <dbReference type="NCBI Taxonomy" id="222440"/>
    <lineage>
        <taxon>Eukaryota</taxon>
        <taxon>Metamonada</taxon>
        <taxon>Preaxostyla</taxon>
        <taxon>Oxymonadida</taxon>
        <taxon>Streblomastigidae</taxon>
        <taxon>Streblomastix</taxon>
    </lineage>
</organism>
<feature type="transmembrane region" description="Helical" evidence="1">
    <location>
        <begin position="68"/>
        <end position="86"/>
    </location>
</feature>
<feature type="transmembrane region" description="Helical" evidence="1">
    <location>
        <begin position="148"/>
        <end position="166"/>
    </location>
</feature>
<protein>
    <submittedName>
        <fullName evidence="2">Uncharacterized protein</fullName>
    </submittedName>
</protein>
<reference evidence="2 3" key="1">
    <citation type="submission" date="2019-03" db="EMBL/GenBank/DDBJ databases">
        <title>Single cell metagenomics reveals metabolic interactions within the superorganism composed of flagellate Streblomastix strix and complex community of Bacteroidetes bacteria on its surface.</title>
        <authorList>
            <person name="Treitli S.C."/>
            <person name="Kolisko M."/>
            <person name="Husnik F."/>
            <person name="Keeling P."/>
            <person name="Hampl V."/>
        </authorList>
    </citation>
    <scope>NUCLEOTIDE SEQUENCE [LARGE SCALE GENOMIC DNA]</scope>
    <source>
        <strain evidence="2">ST1C</strain>
    </source>
</reference>
<comment type="caution">
    <text evidence="2">The sequence shown here is derived from an EMBL/GenBank/DDBJ whole genome shotgun (WGS) entry which is preliminary data.</text>
</comment>
<feature type="transmembrane region" description="Helical" evidence="1">
    <location>
        <begin position="92"/>
        <end position="110"/>
    </location>
</feature>
<sequence>MVEQVDPQESEILKQLAQLQCSATHPVDNASWPVYLDIKALKGLIVSEMYKSAMLIVTQLSLQTKKQIIVLSFLFYLATIVAIYFIVVIVLLVIVVAICVIVVIALLIIVATADLYIIVIIALLIIDIDIVVISVIVVIAWLVVTAAIIVQNIVIVLSIIIVIIVIRRVVGSQWGYNCVRFIHLSAIQLIIGWERMLVRSGIQVSSHYLQDVVHNSPNGRIMPQSFRQCEVESQRLIKKPLLLEEKECVVIFISLDCV</sequence>
<evidence type="ECO:0000313" key="3">
    <source>
        <dbReference type="Proteomes" id="UP000324800"/>
    </source>
</evidence>
<keyword evidence="1" id="KW-0812">Transmembrane</keyword>
<dbReference type="AlphaFoldDB" id="A0A5J4V8Q0"/>
<feature type="transmembrane region" description="Helical" evidence="1">
    <location>
        <begin position="117"/>
        <end position="142"/>
    </location>
</feature>
<gene>
    <name evidence="2" type="ORF">EZS28_025652</name>
</gene>
<dbReference type="Proteomes" id="UP000324800">
    <property type="component" value="Unassembled WGS sequence"/>
</dbReference>